<gene>
    <name evidence="1" type="ORF">KA717_37425</name>
</gene>
<dbReference type="Gene3D" id="3.40.50.150">
    <property type="entry name" value="Vaccinia Virus protein VP39"/>
    <property type="match status" value="1"/>
</dbReference>
<dbReference type="CDD" id="cd02440">
    <property type="entry name" value="AdoMet_MTases"/>
    <property type="match status" value="1"/>
</dbReference>
<dbReference type="GO" id="GO:0032259">
    <property type="term" value="P:methylation"/>
    <property type="evidence" value="ECO:0007669"/>
    <property type="project" value="UniProtKB-KW"/>
</dbReference>
<evidence type="ECO:0000313" key="1">
    <source>
        <dbReference type="EMBL" id="UXE61032.1"/>
    </source>
</evidence>
<accession>A0A977PW11</accession>
<dbReference type="GO" id="GO:0008168">
    <property type="term" value="F:methyltransferase activity"/>
    <property type="evidence" value="ECO:0007669"/>
    <property type="project" value="UniProtKB-KW"/>
</dbReference>
<organism evidence="1">
    <name type="scientific">Woronichinia naegeliana WA131</name>
    <dbReference type="NCBI Taxonomy" id="2824559"/>
    <lineage>
        <taxon>Bacteria</taxon>
        <taxon>Bacillati</taxon>
        <taxon>Cyanobacteriota</taxon>
        <taxon>Cyanophyceae</taxon>
        <taxon>Synechococcales</taxon>
        <taxon>Coelosphaeriaceae</taxon>
        <taxon>Woronichinia</taxon>
    </lineage>
</organism>
<keyword evidence="1" id="KW-0489">Methyltransferase</keyword>
<dbReference type="KEGG" id="wna:KA717_37425"/>
<dbReference type="PANTHER" id="PTHR43861">
    <property type="entry name" value="TRANS-ACONITATE 2-METHYLTRANSFERASE-RELATED"/>
    <property type="match status" value="1"/>
</dbReference>
<dbReference type="InterPro" id="IPR029063">
    <property type="entry name" value="SAM-dependent_MTases_sf"/>
</dbReference>
<protein>
    <submittedName>
        <fullName evidence="1">Class I SAM-dependent methyltransferase</fullName>
    </submittedName>
</protein>
<dbReference type="EMBL" id="CP073041">
    <property type="protein sequence ID" value="UXE61032.1"/>
    <property type="molecule type" value="Genomic_DNA"/>
</dbReference>
<keyword evidence="1" id="KW-0808">Transferase</keyword>
<dbReference type="SUPFAM" id="SSF53335">
    <property type="entry name" value="S-adenosyl-L-methionine-dependent methyltransferases"/>
    <property type="match status" value="1"/>
</dbReference>
<dbReference type="AlphaFoldDB" id="A0A977PW11"/>
<name>A0A977PW11_9CYAN</name>
<dbReference type="Proteomes" id="UP001065613">
    <property type="component" value="Chromosome"/>
</dbReference>
<dbReference type="Pfam" id="PF13489">
    <property type="entry name" value="Methyltransf_23"/>
    <property type="match status" value="1"/>
</dbReference>
<sequence length="247" mass="28140">MKCHICSSNTLKTFNLKGSRTGKENPLYFCIKCTSFFQRPNYHEDDETLRRDLQWHLSKHEEHKKQAKQIIHQLLVYNPDIKTILDIGCGIGSTILAARELGINCIGVEPNPYAVQYSKENLSLDLIPDYFSASMFSQGFDAIVIDMVLEHVPMVQPFMKDVFSILNPSGLIYLAVPGLNWSISRNILRLLLKRIDIVSVFGDNDVHINHFSKRGINNLIKPYDGRIVKDTYPGACIIKHSSFKEKA</sequence>
<proteinExistence type="predicted"/>
<reference evidence="1" key="1">
    <citation type="submission" date="2021-04" db="EMBL/GenBank/DDBJ databases">
        <title>Genome sequence of Woronichinia naegeliana from Washington state freshwater lake bloom.</title>
        <authorList>
            <person name="Dreher T.W."/>
        </authorList>
    </citation>
    <scope>NUCLEOTIDE SEQUENCE</scope>
    <source>
        <strain evidence="1">WA131</strain>
    </source>
</reference>